<evidence type="ECO:0000256" key="4">
    <source>
        <dbReference type="ARBA" id="ARBA00022692"/>
    </source>
</evidence>
<keyword evidence="10" id="KW-1185">Reference proteome</keyword>
<protein>
    <submittedName>
        <fullName evidence="9">Peptide/nickel transport system permease protein</fullName>
    </submittedName>
</protein>
<comment type="similarity">
    <text evidence="7">Belongs to the binding-protein-dependent transport system permease family.</text>
</comment>
<keyword evidence="5 7" id="KW-1133">Transmembrane helix</keyword>
<gene>
    <name evidence="9" type="ORF">SAMN04489708_12840</name>
</gene>
<keyword evidence="2 7" id="KW-0813">Transport</keyword>
<dbReference type="RefSeq" id="WP_092837774.1">
    <property type="nucleotide sequence ID" value="NZ_FNJL01000028.1"/>
</dbReference>
<name>A0A1H0VRW0_9BURK</name>
<feature type="domain" description="ABC transmembrane type-1" evidence="8">
    <location>
        <begin position="95"/>
        <end position="292"/>
    </location>
</feature>
<evidence type="ECO:0000313" key="9">
    <source>
        <dbReference type="EMBL" id="SDP81257.1"/>
    </source>
</evidence>
<dbReference type="PANTHER" id="PTHR43163">
    <property type="entry name" value="DIPEPTIDE TRANSPORT SYSTEM PERMEASE PROTEIN DPPB-RELATED"/>
    <property type="match status" value="1"/>
</dbReference>
<feature type="transmembrane region" description="Helical" evidence="7">
    <location>
        <begin position="104"/>
        <end position="123"/>
    </location>
</feature>
<proteinExistence type="inferred from homology"/>
<dbReference type="AlphaFoldDB" id="A0A1H0VRW0"/>
<dbReference type="InterPro" id="IPR035906">
    <property type="entry name" value="MetI-like_sf"/>
</dbReference>
<dbReference type="InterPro" id="IPR000515">
    <property type="entry name" value="MetI-like"/>
</dbReference>
<feature type="transmembrane region" description="Helical" evidence="7">
    <location>
        <begin position="169"/>
        <end position="189"/>
    </location>
</feature>
<organism evidence="9 10">
    <name type="scientific">Paracidovorax cattleyae</name>
    <dbReference type="NCBI Taxonomy" id="80868"/>
    <lineage>
        <taxon>Bacteria</taxon>
        <taxon>Pseudomonadati</taxon>
        <taxon>Pseudomonadota</taxon>
        <taxon>Betaproteobacteria</taxon>
        <taxon>Burkholderiales</taxon>
        <taxon>Comamonadaceae</taxon>
        <taxon>Paracidovorax</taxon>
    </lineage>
</organism>
<evidence type="ECO:0000256" key="7">
    <source>
        <dbReference type="RuleBase" id="RU363032"/>
    </source>
</evidence>
<dbReference type="GO" id="GO:0005886">
    <property type="term" value="C:plasma membrane"/>
    <property type="evidence" value="ECO:0007669"/>
    <property type="project" value="UniProtKB-SubCell"/>
</dbReference>
<evidence type="ECO:0000256" key="1">
    <source>
        <dbReference type="ARBA" id="ARBA00004651"/>
    </source>
</evidence>
<dbReference type="Proteomes" id="UP000199317">
    <property type="component" value="Unassembled WGS sequence"/>
</dbReference>
<dbReference type="EMBL" id="FNJL01000028">
    <property type="protein sequence ID" value="SDP81257.1"/>
    <property type="molecule type" value="Genomic_DNA"/>
</dbReference>
<dbReference type="PANTHER" id="PTHR43163:SF6">
    <property type="entry name" value="DIPEPTIDE TRANSPORT SYSTEM PERMEASE PROTEIN DPPB-RELATED"/>
    <property type="match status" value="1"/>
</dbReference>
<keyword evidence="3" id="KW-1003">Cell membrane</keyword>
<comment type="subcellular location">
    <subcellularLocation>
        <location evidence="1 7">Cell membrane</location>
        <topology evidence="1 7">Multi-pass membrane protein</topology>
    </subcellularLocation>
</comment>
<keyword evidence="4 7" id="KW-0812">Transmembrane</keyword>
<evidence type="ECO:0000256" key="5">
    <source>
        <dbReference type="ARBA" id="ARBA00022989"/>
    </source>
</evidence>
<feature type="transmembrane region" description="Helical" evidence="7">
    <location>
        <begin position="135"/>
        <end position="157"/>
    </location>
</feature>
<feature type="transmembrane region" description="Helical" evidence="7">
    <location>
        <begin position="273"/>
        <end position="299"/>
    </location>
</feature>
<accession>A0A1H0VRW0</accession>
<evidence type="ECO:0000256" key="3">
    <source>
        <dbReference type="ARBA" id="ARBA00022475"/>
    </source>
</evidence>
<dbReference type="CDD" id="cd06261">
    <property type="entry name" value="TM_PBP2"/>
    <property type="match status" value="1"/>
</dbReference>
<dbReference type="Pfam" id="PF00528">
    <property type="entry name" value="BPD_transp_1"/>
    <property type="match status" value="1"/>
</dbReference>
<dbReference type="PROSITE" id="PS50928">
    <property type="entry name" value="ABC_TM1"/>
    <property type="match status" value="1"/>
</dbReference>
<evidence type="ECO:0000256" key="6">
    <source>
        <dbReference type="ARBA" id="ARBA00023136"/>
    </source>
</evidence>
<keyword evidence="6 7" id="KW-0472">Membrane</keyword>
<reference evidence="10" key="1">
    <citation type="submission" date="2016-10" db="EMBL/GenBank/DDBJ databases">
        <authorList>
            <person name="Varghese N."/>
            <person name="Submissions S."/>
        </authorList>
    </citation>
    <scope>NUCLEOTIDE SEQUENCE [LARGE SCALE GENOMIC DNA]</scope>
    <source>
        <strain evidence="10">DSM 17101</strain>
    </source>
</reference>
<dbReference type="Pfam" id="PF19300">
    <property type="entry name" value="BPD_transp_1_N"/>
    <property type="match status" value="1"/>
</dbReference>
<dbReference type="GO" id="GO:0071916">
    <property type="term" value="F:dipeptide transmembrane transporter activity"/>
    <property type="evidence" value="ECO:0007669"/>
    <property type="project" value="TreeGrafter"/>
</dbReference>
<feature type="transmembrane region" description="Helical" evidence="7">
    <location>
        <begin position="227"/>
        <end position="253"/>
    </location>
</feature>
<dbReference type="Gene3D" id="1.10.3720.10">
    <property type="entry name" value="MetI-like"/>
    <property type="match status" value="1"/>
</dbReference>
<sequence>MSRRQWMVRLARALLTFWCVVTLTFVVLRLSGDPAVAMLSPDARADEIAQFRKTWHLDDPLGAQYLSYLSHLAQGDFGISYQDGRPAWASVREKLPNSVTLAGASYLIAILVGIPAGIVAAVNRNGWIDRAVMSLSVFGFAMPSFFLGVLLILLFSFTLRWLPSSGAGGWQHLLMPAATLGLYIAGTLARFTRSAMLEVLGRPYVRTARAKGASPLRCIFVHALPNAAIPIVTVIGLNVGAIVGGAVVVETVFGWPGIGRLLVTAVSARDLSLVQLLVLMLACIMVGANLLVDLLYAVLDPRVRVQR</sequence>
<dbReference type="OrthoDB" id="9803623at2"/>
<dbReference type="InterPro" id="IPR045621">
    <property type="entry name" value="BPD_transp_1_N"/>
</dbReference>
<dbReference type="SUPFAM" id="SSF161098">
    <property type="entry name" value="MetI-like"/>
    <property type="match status" value="1"/>
</dbReference>
<evidence type="ECO:0000313" key="10">
    <source>
        <dbReference type="Proteomes" id="UP000199317"/>
    </source>
</evidence>
<evidence type="ECO:0000259" key="8">
    <source>
        <dbReference type="PROSITE" id="PS50928"/>
    </source>
</evidence>
<evidence type="ECO:0000256" key="2">
    <source>
        <dbReference type="ARBA" id="ARBA00022448"/>
    </source>
</evidence>